<feature type="chain" id="PRO_5037732784" description="Endonuclease/exonuclease/phosphatase domain-containing protein" evidence="1">
    <location>
        <begin position="32"/>
        <end position="275"/>
    </location>
</feature>
<dbReference type="SUPFAM" id="SSF56219">
    <property type="entry name" value="DNase I-like"/>
    <property type="match status" value="1"/>
</dbReference>
<sequence length="275" mass="29720">MSYYSPHSGLRQGLRTPLCALALLATATTQAASDAESCAAALGQPLVGEQVLLKSPLRVLSWNIQKAGDTDWAGDLRQLSDNIQLAFIQEAAVKANIAGEIPLPLYQAFAAGYTTDDIETGVLTLSTSSPSLLCNLTAWEPWLGTPKATSVTEHPMAGHENRLLAINIHAVNFELSAQEFEAQLNSIATVIAAHTGPVIAAGDFNTWSEDRQDMVDALMAEHGLINTTYEPDLRTRFLDWPLDHIYLRGLSVQDTEVTAVDSSDHNPLSATLTWP</sequence>
<feature type="domain" description="Endonuclease/exonuclease/phosphatase" evidence="2">
    <location>
        <begin position="60"/>
        <end position="265"/>
    </location>
</feature>
<gene>
    <name evidence="3" type="ORF">GCM10007053_25860</name>
</gene>
<reference evidence="3" key="2">
    <citation type="submission" date="2020-09" db="EMBL/GenBank/DDBJ databases">
        <authorList>
            <person name="Sun Q."/>
            <person name="Kim S."/>
        </authorList>
    </citation>
    <scope>NUCLEOTIDE SEQUENCE</scope>
    <source>
        <strain evidence="3">KCTC 23430</strain>
    </source>
</reference>
<reference evidence="3" key="1">
    <citation type="journal article" date="2014" name="Int. J. Syst. Evol. Microbiol.">
        <title>Complete genome sequence of Corynebacterium casei LMG S-19264T (=DSM 44701T), isolated from a smear-ripened cheese.</title>
        <authorList>
            <consortium name="US DOE Joint Genome Institute (JGI-PGF)"/>
            <person name="Walter F."/>
            <person name="Albersmeier A."/>
            <person name="Kalinowski J."/>
            <person name="Ruckert C."/>
        </authorList>
    </citation>
    <scope>NUCLEOTIDE SEQUENCE</scope>
    <source>
        <strain evidence="3">KCTC 23430</strain>
    </source>
</reference>
<dbReference type="AlphaFoldDB" id="A0A918XKT4"/>
<protein>
    <recommendedName>
        <fullName evidence="2">Endonuclease/exonuclease/phosphatase domain-containing protein</fullName>
    </recommendedName>
</protein>
<evidence type="ECO:0000259" key="2">
    <source>
        <dbReference type="Pfam" id="PF03372"/>
    </source>
</evidence>
<dbReference type="Pfam" id="PF03372">
    <property type="entry name" value="Exo_endo_phos"/>
    <property type="match status" value="1"/>
</dbReference>
<evidence type="ECO:0000256" key="1">
    <source>
        <dbReference type="SAM" id="SignalP"/>
    </source>
</evidence>
<comment type="caution">
    <text evidence="3">The sequence shown here is derived from an EMBL/GenBank/DDBJ whole genome shotgun (WGS) entry which is preliminary data.</text>
</comment>
<dbReference type="GO" id="GO:0003824">
    <property type="term" value="F:catalytic activity"/>
    <property type="evidence" value="ECO:0007669"/>
    <property type="project" value="InterPro"/>
</dbReference>
<accession>A0A918XKT4</accession>
<dbReference type="NCBIfam" id="NF003840">
    <property type="entry name" value="PRK05421.1-2"/>
    <property type="match status" value="1"/>
</dbReference>
<name>A0A918XKT4_9GAMM</name>
<organism evidence="3 4">
    <name type="scientific">Parahalioglobus pacificus</name>
    <dbReference type="NCBI Taxonomy" id="930806"/>
    <lineage>
        <taxon>Bacteria</taxon>
        <taxon>Pseudomonadati</taxon>
        <taxon>Pseudomonadota</taxon>
        <taxon>Gammaproteobacteria</taxon>
        <taxon>Cellvibrionales</taxon>
        <taxon>Halieaceae</taxon>
        <taxon>Parahalioglobus</taxon>
    </lineage>
</organism>
<dbReference type="Proteomes" id="UP000644693">
    <property type="component" value="Unassembled WGS sequence"/>
</dbReference>
<proteinExistence type="predicted"/>
<feature type="signal peptide" evidence="1">
    <location>
        <begin position="1"/>
        <end position="31"/>
    </location>
</feature>
<dbReference type="RefSeq" id="WP_189478196.1">
    <property type="nucleotide sequence ID" value="NZ_BMYM01000002.1"/>
</dbReference>
<keyword evidence="4" id="KW-1185">Reference proteome</keyword>
<evidence type="ECO:0000313" key="4">
    <source>
        <dbReference type="Proteomes" id="UP000644693"/>
    </source>
</evidence>
<dbReference type="InterPro" id="IPR036691">
    <property type="entry name" value="Endo/exonu/phosph_ase_sf"/>
</dbReference>
<dbReference type="Gene3D" id="3.60.10.10">
    <property type="entry name" value="Endonuclease/exonuclease/phosphatase"/>
    <property type="match status" value="1"/>
</dbReference>
<keyword evidence="1" id="KW-0732">Signal</keyword>
<dbReference type="NCBIfam" id="NF003842">
    <property type="entry name" value="PRK05421.1-4"/>
    <property type="match status" value="1"/>
</dbReference>
<evidence type="ECO:0000313" key="3">
    <source>
        <dbReference type="EMBL" id="GHD36902.1"/>
    </source>
</evidence>
<dbReference type="InterPro" id="IPR005135">
    <property type="entry name" value="Endo/exonuclease/phosphatase"/>
</dbReference>
<dbReference type="EMBL" id="BMYM01000002">
    <property type="protein sequence ID" value="GHD36902.1"/>
    <property type="molecule type" value="Genomic_DNA"/>
</dbReference>